<sequence length="474" mass="50031">MDLSAGGVPPGATALHALAAANPAYPNLAAMDLAEESSPALRVLFAAGGTGGHVFPAIAIADALRRMSDEGSLPAAATARIDFAGTDHHQEATHVPAAGYALHRVPAIALARPPLSWRNVLVPFKLAYAVARSIALITRLAPDVVVGTGGYVSLPTCLAAKLCGVPLVIQEQNAYPGVANRILAKLASLVCVAFAKAAEAFRMPISHDGTLGTPGARGGAPCVVRGNPIRAPLRWTKRTDARRTLSWMFYRKGCAETPKIQGTDRVLVVFGGSMGCETLNDAMADAVGGMLERDPHLWVVWQTGRGGYERVRSRVPSHPRLAVRSFIDDVENCYAAADLCVARAGAVTCSELLACGLPSVLIPSPVVTEDHQSFNAKEMADFGAAVEIRDCELAPKDPKISVQSGEPAPRRTVRLDYVIGELLYDPEVLAGMREACLEAAAPEAAEAIANDVVSVALAARRRRRGAPREPCSSY</sequence>
<gene>
    <name evidence="12" type="ORF">MCOM1403_LOCUS10865</name>
</gene>
<keyword evidence="6" id="KW-0573">Peptidoglycan synthesis</keyword>
<evidence type="ECO:0000256" key="8">
    <source>
        <dbReference type="ARBA" id="ARBA00023306"/>
    </source>
</evidence>
<proteinExistence type="inferred from homology"/>
<keyword evidence="7" id="KW-0472">Membrane</keyword>
<evidence type="ECO:0000256" key="9">
    <source>
        <dbReference type="ARBA" id="ARBA00023316"/>
    </source>
</evidence>
<dbReference type="PANTHER" id="PTHR21015">
    <property type="entry name" value="UDP-N-ACETYLGLUCOSAMINE--N-ACETYLMURAMYL-(PENTAPEPTIDE) PYROPHOSPHORYL-UNDECAPRENOL N-ACETYLGLUCOSAMINE TRANSFERASE 1"/>
    <property type="match status" value="1"/>
</dbReference>
<organism evidence="12">
    <name type="scientific">Micromonas pusilla</name>
    <name type="common">Picoplanktonic green alga</name>
    <name type="synonym">Chromulina pusilla</name>
    <dbReference type="NCBI Taxonomy" id="38833"/>
    <lineage>
        <taxon>Eukaryota</taxon>
        <taxon>Viridiplantae</taxon>
        <taxon>Chlorophyta</taxon>
        <taxon>Mamiellophyceae</taxon>
        <taxon>Mamiellales</taxon>
        <taxon>Mamiellaceae</taxon>
        <taxon>Micromonas</taxon>
    </lineage>
</organism>
<dbReference type="CDD" id="cd03785">
    <property type="entry name" value="GT28_MurG"/>
    <property type="match status" value="1"/>
</dbReference>
<dbReference type="GO" id="GO:0050511">
    <property type="term" value="F:undecaprenyldiphospho-muramoylpentapeptide beta-N-acetylglucosaminyltransferase activity"/>
    <property type="evidence" value="ECO:0007669"/>
    <property type="project" value="InterPro"/>
</dbReference>
<dbReference type="PANTHER" id="PTHR21015:SF22">
    <property type="entry name" value="GLYCOSYLTRANSFERASE"/>
    <property type="match status" value="1"/>
</dbReference>
<dbReference type="GO" id="GO:0071555">
    <property type="term" value="P:cell wall organization"/>
    <property type="evidence" value="ECO:0007669"/>
    <property type="project" value="UniProtKB-KW"/>
</dbReference>
<evidence type="ECO:0000259" key="10">
    <source>
        <dbReference type="Pfam" id="PF03033"/>
    </source>
</evidence>
<evidence type="ECO:0000256" key="7">
    <source>
        <dbReference type="ARBA" id="ARBA00023136"/>
    </source>
</evidence>
<evidence type="ECO:0000313" key="12">
    <source>
        <dbReference type="EMBL" id="CAD8524589.1"/>
    </source>
</evidence>
<dbReference type="HAMAP" id="MF_00033">
    <property type="entry name" value="MurG"/>
    <property type="match status" value="1"/>
</dbReference>
<dbReference type="AlphaFoldDB" id="A0A7S0NNF5"/>
<keyword evidence="2" id="KW-0132">Cell division</keyword>
<evidence type="ECO:0000256" key="6">
    <source>
        <dbReference type="ARBA" id="ARBA00022984"/>
    </source>
</evidence>
<evidence type="ECO:0000256" key="5">
    <source>
        <dbReference type="ARBA" id="ARBA00022960"/>
    </source>
</evidence>
<feature type="domain" description="Glycosyl transferase family 28 C-terminal" evidence="11">
    <location>
        <begin position="266"/>
        <end position="396"/>
    </location>
</feature>
<evidence type="ECO:0000259" key="11">
    <source>
        <dbReference type="Pfam" id="PF04101"/>
    </source>
</evidence>
<keyword evidence="1" id="KW-1003">Cell membrane</keyword>
<protein>
    <recommendedName>
        <fullName evidence="13">Glycosyltransferase family 28 protein</fullName>
    </recommendedName>
</protein>
<keyword evidence="5" id="KW-0133">Cell shape</keyword>
<dbReference type="SUPFAM" id="SSF53756">
    <property type="entry name" value="UDP-Glycosyltransferase/glycogen phosphorylase"/>
    <property type="match status" value="1"/>
</dbReference>
<feature type="domain" description="Glycosyltransferase family 28 N-terminal" evidence="10">
    <location>
        <begin position="43"/>
        <end position="188"/>
    </location>
</feature>
<dbReference type="EMBL" id="HBEQ01013501">
    <property type="protein sequence ID" value="CAD8524589.1"/>
    <property type="molecule type" value="Transcribed_RNA"/>
</dbReference>
<accession>A0A7S0NNF5</accession>
<dbReference type="InterPro" id="IPR007235">
    <property type="entry name" value="Glyco_trans_28_C"/>
</dbReference>
<dbReference type="GO" id="GO:0008360">
    <property type="term" value="P:regulation of cell shape"/>
    <property type="evidence" value="ECO:0007669"/>
    <property type="project" value="UniProtKB-KW"/>
</dbReference>
<dbReference type="GO" id="GO:0051301">
    <property type="term" value="P:cell division"/>
    <property type="evidence" value="ECO:0007669"/>
    <property type="project" value="UniProtKB-KW"/>
</dbReference>
<evidence type="ECO:0008006" key="13">
    <source>
        <dbReference type="Google" id="ProtNLM"/>
    </source>
</evidence>
<dbReference type="Pfam" id="PF03033">
    <property type="entry name" value="Glyco_transf_28"/>
    <property type="match status" value="1"/>
</dbReference>
<dbReference type="Gene3D" id="3.40.50.2000">
    <property type="entry name" value="Glycogen Phosphorylase B"/>
    <property type="match status" value="2"/>
</dbReference>
<reference evidence="12" key="1">
    <citation type="submission" date="2021-01" db="EMBL/GenBank/DDBJ databases">
        <authorList>
            <person name="Corre E."/>
            <person name="Pelletier E."/>
            <person name="Niang G."/>
            <person name="Scheremetjew M."/>
            <person name="Finn R."/>
            <person name="Kale V."/>
            <person name="Holt S."/>
            <person name="Cochrane G."/>
            <person name="Meng A."/>
            <person name="Brown T."/>
            <person name="Cohen L."/>
        </authorList>
    </citation>
    <scope>NUCLEOTIDE SEQUENCE</scope>
    <source>
        <strain evidence="12">CCMP1723</strain>
    </source>
</reference>
<keyword evidence="8" id="KW-0131">Cell cycle</keyword>
<name>A0A7S0NNF5_MICPS</name>
<keyword evidence="3" id="KW-0328">Glycosyltransferase</keyword>
<evidence type="ECO:0000256" key="3">
    <source>
        <dbReference type="ARBA" id="ARBA00022676"/>
    </source>
</evidence>
<keyword evidence="9" id="KW-0961">Cell wall biogenesis/degradation</keyword>
<dbReference type="InterPro" id="IPR004276">
    <property type="entry name" value="GlycoTrans_28_N"/>
</dbReference>
<keyword evidence="4" id="KW-0808">Transferase</keyword>
<dbReference type="InterPro" id="IPR006009">
    <property type="entry name" value="GlcNAc_MurG"/>
</dbReference>
<evidence type="ECO:0000256" key="2">
    <source>
        <dbReference type="ARBA" id="ARBA00022618"/>
    </source>
</evidence>
<dbReference type="Pfam" id="PF04101">
    <property type="entry name" value="Glyco_tran_28_C"/>
    <property type="match status" value="1"/>
</dbReference>
<evidence type="ECO:0000256" key="1">
    <source>
        <dbReference type="ARBA" id="ARBA00022475"/>
    </source>
</evidence>
<dbReference type="GO" id="GO:0005975">
    <property type="term" value="P:carbohydrate metabolic process"/>
    <property type="evidence" value="ECO:0007669"/>
    <property type="project" value="InterPro"/>
</dbReference>
<evidence type="ECO:0000256" key="4">
    <source>
        <dbReference type="ARBA" id="ARBA00022679"/>
    </source>
</evidence>